<dbReference type="PROSITE" id="PS00858">
    <property type="entry name" value="PREPHENATE_DEHYDR_2"/>
    <property type="match status" value="1"/>
</dbReference>
<protein>
    <recommendedName>
        <fullName evidence="3 10">Prephenate dehydratase</fullName>
        <shortName evidence="10">PDT</shortName>
        <ecNumber evidence="2 10">4.2.1.51</ecNumber>
    </recommendedName>
</protein>
<dbReference type="Gene3D" id="3.40.190.10">
    <property type="entry name" value="Periplasmic binding protein-like II"/>
    <property type="match status" value="2"/>
</dbReference>
<keyword evidence="5 10" id="KW-0057">Aromatic amino acid biosynthesis</keyword>
<dbReference type="NCBIfam" id="NF008865">
    <property type="entry name" value="PRK11898.1"/>
    <property type="match status" value="1"/>
</dbReference>
<dbReference type="SUPFAM" id="SSF53850">
    <property type="entry name" value="Periplasmic binding protein-like II"/>
    <property type="match status" value="1"/>
</dbReference>
<dbReference type="PANTHER" id="PTHR21022:SF19">
    <property type="entry name" value="PREPHENATE DEHYDRATASE-RELATED"/>
    <property type="match status" value="1"/>
</dbReference>
<dbReference type="FunFam" id="3.40.190.10:FF:000064">
    <property type="entry name" value="Prephenate dehydratase"/>
    <property type="match status" value="1"/>
</dbReference>
<dbReference type="PANTHER" id="PTHR21022">
    <property type="entry name" value="PREPHENATE DEHYDRATASE P PROTEIN"/>
    <property type="match status" value="1"/>
</dbReference>
<dbReference type="FunFam" id="3.30.70.260:FF:000012">
    <property type="entry name" value="Prephenate dehydratase"/>
    <property type="match status" value="1"/>
</dbReference>
<keyword evidence="6 10" id="KW-0584">Phenylalanine biosynthesis</keyword>
<gene>
    <name evidence="10 14" type="primary">pheA</name>
    <name evidence="14" type="ORF">D8790_07785</name>
    <name evidence="13" type="ORF">D8794_09820</name>
</gene>
<feature type="site" description="Essential for prephenate dehydratase activity" evidence="9">
    <location>
        <position position="171"/>
    </location>
</feature>
<dbReference type="SUPFAM" id="SSF55021">
    <property type="entry name" value="ACT-like"/>
    <property type="match status" value="1"/>
</dbReference>
<evidence type="ECO:0000313" key="16">
    <source>
        <dbReference type="Proteomes" id="UP000278843"/>
    </source>
</evidence>
<reference evidence="15 16" key="1">
    <citation type="submission" date="2018-11" db="EMBL/GenBank/DDBJ databases">
        <title>Species Designations Belie Phenotypic and Genotypic Heterogeneity in Oral Streptococci.</title>
        <authorList>
            <person name="Velsko I."/>
        </authorList>
    </citation>
    <scope>NUCLEOTIDE SEQUENCE [LARGE SCALE GENOMIC DNA]</scope>
    <source>
        <strain evidence="13 15">A54</strain>
        <strain evidence="14 16">BCC13</strain>
    </source>
</reference>
<dbReference type="InterPro" id="IPR008242">
    <property type="entry name" value="Chor_mutase/pphenate_deHydtase"/>
</dbReference>
<dbReference type="EMBL" id="RJPQ01000015">
    <property type="protein sequence ID" value="RSJ84293.1"/>
    <property type="molecule type" value="Genomic_DNA"/>
</dbReference>
<dbReference type="GO" id="GO:0005737">
    <property type="term" value="C:cytoplasm"/>
    <property type="evidence" value="ECO:0007669"/>
    <property type="project" value="TreeGrafter"/>
</dbReference>
<evidence type="ECO:0000256" key="4">
    <source>
        <dbReference type="ARBA" id="ARBA00022605"/>
    </source>
</evidence>
<evidence type="ECO:0000256" key="2">
    <source>
        <dbReference type="ARBA" id="ARBA00013147"/>
    </source>
</evidence>
<keyword evidence="7 10" id="KW-0456">Lyase</keyword>
<dbReference type="Gene3D" id="3.30.70.260">
    <property type="match status" value="1"/>
</dbReference>
<comment type="caution">
    <text evidence="14">The sequence shown here is derived from an EMBL/GenBank/DDBJ whole genome shotgun (WGS) entry which is preliminary data.</text>
</comment>
<dbReference type="PIRSF" id="PIRSF001500">
    <property type="entry name" value="Chor_mut_pdt_Ppr"/>
    <property type="match status" value="1"/>
</dbReference>
<feature type="domain" description="Prephenate dehydratase" evidence="11">
    <location>
        <begin position="2"/>
        <end position="178"/>
    </location>
</feature>
<evidence type="ECO:0000256" key="6">
    <source>
        <dbReference type="ARBA" id="ARBA00023222"/>
    </source>
</evidence>
<dbReference type="PROSITE" id="PS51171">
    <property type="entry name" value="PREPHENATE_DEHYDR_3"/>
    <property type="match status" value="1"/>
</dbReference>
<dbReference type="EC" id="4.2.1.51" evidence="2 10"/>
<evidence type="ECO:0000259" key="11">
    <source>
        <dbReference type="PROSITE" id="PS51171"/>
    </source>
</evidence>
<dbReference type="InterPro" id="IPR018528">
    <property type="entry name" value="Preph_deHydtase_CS"/>
</dbReference>
<dbReference type="PROSITE" id="PS51671">
    <property type="entry name" value="ACT"/>
    <property type="match status" value="1"/>
</dbReference>
<dbReference type="InterPro" id="IPR002912">
    <property type="entry name" value="ACT_dom"/>
</dbReference>
<feature type="domain" description="ACT" evidence="12">
    <location>
        <begin position="194"/>
        <end position="270"/>
    </location>
</feature>
<dbReference type="AlphaFoldDB" id="A0A3R9L2I5"/>
<evidence type="ECO:0000256" key="5">
    <source>
        <dbReference type="ARBA" id="ARBA00023141"/>
    </source>
</evidence>
<evidence type="ECO:0000256" key="1">
    <source>
        <dbReference type="ARBA" id="ARBA00004741"/>
    </source>
</evidence>
<name>A0A3R9L2I5_STRCR</name>
<dbReference type="InterPro" id="IPR001086">
    <property type="entry name" value="Preph_deHydtase"/>
</dbReference>
<dbReference type="Pfam" id="PF00800">
    <property type="entry name" value="PDT"/>
    <property type="match status" value="1"/>
</dbReference>
<proteinExistence type="predicted"/>
<organism evidence="14 16">
    <name type="scientific">Streptococcus cristatus</name>
    <dbReference type="NCBI Taxonomy" id="45634"/>
    <lineage>
        <taxon>Bacteria</taxon>
        <taxon>Bacillati</taxon>
        <taxon>Bacillota</taxon>
        <taxon>Bacilli</taxon>
        <taxon>Lactobacillales</taxon>
        <taxon>Streptococcaceae</taxon>
        <taxon>Streptococcus</taxon>
    </lineage>
</organism>
<evidence type="ECO:0000313" key="13">
    <source>
        <dbReference type="EMBL" id="RSJ84293.1"/>
    </source>
</evidence>
<evidence type="ECO:0000256" key="7">
    <source>
        <dbReference type="ARBA" id="ARBA00023239"/>
    </source>
</evidence>
<dbReference type="InterPro" id="IPR045865">
    <property type="entry name" value="ACT-like_dom_sf"/>
</dbReference>
<dbReference type="GO" id="GO:0004664">
    <property type="term" value="F:prephenate dehydratase activity"/>
    <property type="evidence" value="ECO:0007669"/>
    <property type="project" value="UniProtKB-UniRule"/>
</dbReference>
<keyword evidence="4 10" id="KW-0028">Amino-acid biosynthesis</keyword>
<dbReference type="CDD" id="cd04905">
    <property type="entry name" value="ACT_CM-PDT"/>
    <property type="match status" value="1"/>
</dbReference>
<evidence type="ECO:0000313" key="15">
    <source>
        <dbReference type="Proteomes" id="UP000277890"/>
    </source>
</evidence>
<evidence type="ECO:0000259" key="12">
    <source>
        <dbReference type="PROSITE" id="PS51671"/>
    </source>
</evidence>
<sequence>MKVAFLGPKGSFSHHVAREAFPQADLVPYQNITEVMKAYEGKEVDYSVVPVENSIEGSVHETLDYLFHQADIQAVAEIVQPIKQQLLATSLDKPIEKVFSHPQALAQGKGYIRQHYPEAAIEITASTAYAARFVAEHPDQPFAAIAPRTAAVEYGLQVVAQDIQEMEENFTRFWILGQTTPALKLVKQEEKQSLALTLPDNLPGALYKALSTFAWRGIDLTKIESRPLKTALGEYFFIIDIDNERKELVDFAYQELATLGITFKIIGSYPVFQIQDYRLEQR</sequence>
<dbReference type="GO" id="GO:0009094">
    <property type="term" value="P:L-phenylalanine biosynthetic process"/>
    <property type="evidence" value="ECO:0007669"/>
    <property type="project" value="UniProtKB-UniPathway"/>
</dbReference>
<dbReference type="RefSeq" id="WP_125371724.1">
    <property type="nucleotide sequence ID" value="NZ_RJPO01000014.1"/>
</dbReference>
<dbReference type="Proteomes" id="UP000278843">
    <property type="component" value="Unassembled WGS sequence"/>
</dbReference>
<dbReference type="CDD" id="cd13633">
    <property type="entry name" value="PBP2_Sa-PDT_like"/>
    <property type="match status" value="1"/>
</dbReference>
<accession>A0A3R9L2I5</accession>
<evidence type="ECO:0000256" key="3">
    <source>
        <dbReference type="ARBA" id="ARBA00021872"/>
    </source>
</evidence>
<dbReference type="EMBL" id="RJPU01000006">
    <property type="protein sequence ID" value="RSJ94557.1"/>
    <property type="molecule type" value="Genomic_DNA"/>
</dbReference>
<evidence type="ECO:0000256" key="9">
    <source>
        <dbReference type="PIRSR" id="PIRSR001500-2"/>
    </source>
</evidence>
<comment type="catalytic activity">
    <reaction evidence="8 10">
        <text>prephenate + H(+) = 3-phenylpyruvate + CO2 + H2O</text>
        <dbReference type="Rhea" id="RHEA:21648"/>
        <dbReference type="ChEBI" id="CHEBI:15377"/>
        <dbReference type="ChEBI" id="CHEBI:15378"/>
        <dbReference type="ChEBI" id="CHEBI:16526"/>
        <dbReference type="ChEBI" id="CHEBI:18005"/>
        <dbReference type="ChEBI" id="CHEBI:29934"/>
        <dbReference type="EC" id="4.2.1.51"/>
    </reaction>
</comment>
<comment type="pathway">
    <text evidence="1 10">Amino-acid biosynthesis; L-phenylalanine biosynthesis; phenylpyruvate from prephenate: step 1/1.</text>
</comment>
<evidence type="ECO:0000256" key="8">
    <source>
        <dbReference type="ARBA" id="ARBA00047848"/>
    </source>
</evidence>
<dbReference type="Proteomes" id="UP000277890">
    <property type="component" value="Unassembled WGS sequence"/>
</dbReference>
<evidence type="ECO:0000256" key="10">
    <source>
        <dbReference type="RuleBase" id="RU361254"/>
    </source>
</evidence>
<dbReference type="FunFam" id="3.40.190.10:FF:000034">
    <property type="entry name" value="Chorismate mutase/prephenate dehydratase"/>
    <property type="match status" value="1"/>
</dbReference>
<evidence type="ECO:0000313" key="14">
    <source>
        <dbReference type="EMBL" id="RSJ94557.1"/>
    </source>
</evidence>
<dbReference type="UniPathway" id="UPA00121">
    <property type="reaction ID" value="UER00345"/>
</dbReference>